<accession>A0A183B8V9</accession>
<evidence type="ECO:0000313" key="9">
    <source>
        <dbReference type="EMBL" id="VDP92916.1"/>
    </source>
</evidence>
<sequence length="192" mass="21705">MYCFLFIEKSGQFVSDEEITRFSKLFEDQITLDSLEVNQLKMLCRLLSLPTIGPSNLLRFQLQMRVRQLKAEDRLLAKEGVDSIPTWELQTLCQDRGMRSVGLTEERLRNQLAQWLNLHLVKNVPVTLLLFSRALHVSKASAAELPLKEASLSSASQIFSASFSSIRQNSASNHIKSSSASKIIPLLSLLVW</sequence>
<dbReference type="AlphaFoldDB" id="A0A183B8V9"/>
<evidence type="ECO:0000259" key="8">
    <source>
        <dbReference type="PROSITE" id="PS51758"/>
    </source>
</evidence>
<keyword evidence="2" id="KW-0812">Transmembrane</keyword>
<keyword evidence="4" id="KW-1133">Transmembrane helix</keyword>
<evidence type="ECO:0000256" key="7">
    <source>
        <dbReference type="PROSITE-ProRule" id="PRU01094"/>
    </source>
</evidence>
<evidence type="ECO:0000256" key="3">
    <source>
        <dbReference type="ARBA" id="ARBA00022792"/>
    </source>
</evidence>
<evidence type="ECO:0000256" key="6">
    <source>
        <dbReference type="ARBA" id="ARBA00023136"/>
    </source>
</evidence>
<dbReference type="GO" id="GO:0043022">
    <property type="term" value="F:ribosome binding"/>
    <property type="evidence" value="ECO:0007669"/>
    <property type="project" value="InterPro"/>
</dbReference>
<dbReference type="GO" id="GO:0005743">
    <property type="term" value="C:mitochondrial inner membrane"/>
    <property type="evidence" value="ECO:0007669"/>
    <property type="project" value="UniProtKB-SubCell"/>
</dbReference>
<name>A0A183B8V9_9TREM</name>
<reference evidence="11" key="1">
    <citation type="submission" date="2016-06" db="UniProtKB">
        <authorList>
            <consortium name="WormBaseParasite"/>
        </authorList>
    </citation>
    <scope>IDENTIFICATION</scope>
</reference>
<comment type="subcellular location">
    <subcellularLocation>
        <location evidence="1">Mitochondrion inner membrane</location>
        <topology evidence="1">Single-pass membrane protein</topology>
    </subcellularLocation>
</comment>
<protein>
    <submittedName>
        <fullName evidence="11">Letm1 RBD domain-containing protein</fullName>
    </submittedName>
</protein>
<dbReference type="WBParaSite" id="ECPE_0001568401-mRNA-1">
    <property type="protein sequence ID" value="ECPE_0001568401-mRNA-1"/>
    <property type="gene ID" value="ECPE_0001568401"/>
</dbReference>
<dbReference type="InterPro" id="IPR044202">
    <property type="entry name" value="LETM1/MDM38-like"/>
</dbReference>
<dbReference type="Proteomes" id="UP000272942">
    <property type="component" value="Unassembled WGS sequence"/>
</dbReference>
<keyword evidence="5 7" id="KW-0496">Mitochondrion</keyword>
<dbReference type="OrthoDB" id="624114at2759"/>
<keyword evidence="6" id="KW-0472">Membrane</keyword>
<dbReference type="PANTHER" id="PTHR14009">
    <property type="entry name" value="LEUCINE ZIPPER-EF-HAND CONTAINING TRANSMEMBRANE PROTEIN"/>
    <property type="match status" value="1"/>
</dbReference>
<dbReference type="PROSITE" id="PS51758">
    <property type="entry name" value="LETM1_RBD"/>
    <property type="match status" value="1"/>
</dbReference>
<keyword evidence="10" id="KW-1185">Reference proteome</keyword>
<proteinExistence type="predicted"/>
<dbReference type="PANTHER" id="PTHR14009:SF1">
    <property type="entry name" value="MITOCHONDRIAL PROTON_CALCIUM EXCHANGER PROTEIN"/>
    <property type="match status" value="1"/>
</dbReference>
<evidence type="ECO:0000313" key="11">
    <source>
        <dbReference type="WBParaSite" id="ECPE_0001568401-mRNA-1"/>
    </source>
</evidence>
<evidence type="ECO:0000256" key="2">
    <source>
        <dbReference type="ARBA" id="ARBA00022692"/>
    </source>
</evidence>
<evidence type="ECO:0000313" key="10">
    <source>
        <dbReference type="Proteomes" id="UP000272942"/>
    </source>
</evidence>
<dbReference type="Pfam" id="PF07766">
    <property type="entry name" value="LETM1_RBD"/>
    <property type="match status" value="1"/>
</dbReference>
<keyword evidence="3" id="KW-0999">Mitochondrion inner membrane</keyword>
<dbReference type="GO" id="GO:0030003">
    <property type="term" value="P:intracellular monoatomic cation homeostasis"/>
    <property type="evidence" value="ECO:0007669"/>
    <property type="project" value="TreeGrafter"/>
</dbReference>
<dbReference type="EMBL" id="UZAN01061291">
    <property type="protein sequence ID" value="VDP92916.1"/>
    <property type="molecule type" value="Genomic_DNA"/>
</dbReference>
<evidence type="ECO:0000256" key="4">
    <source>
        <dbReference type="ARBA" id="ARBA00022989"/>
    </source>
</evidence>
<organism evidence="11">
    <name type="scientific">Echinostoma caproni</name>
    <dbReference type="NCBI Taxonomy" id="27848"/>
    <lineage>
        <taxon>Eukaryota</taxon>
        <taxon>Metazoa</taxon>
        <taxon>Spiralia</taxon>
        <taxon>Lophotrochozoa</taxon>
        <taxon>Platyhelminthes</taxon>
        <taxon>Trematoda</taxon>
        <taxon>Digenea</taxon>
        <taxon>Plagiorchiida</taxon>
        <taxon>Echinostomata</taxon>
        <taxon>Echinostomatoidea</taxon>
        <taxon>Echinostomatidae</taxon>
        <taxon>Echinostoma</taxon>
    </lineage>
</organism>
<evidence type="ECO:0000256" key="1">
    <source>
        <dbReference type="ARBA" id="ARBA00004434"/>
    </source>
</evidence>
<evidence type="ECO:0000256" key="5">
    <source>
        <dbReference type="ARBA" id="ARBA00023128"/>
    </source>
</evidence>
<reference evidence="9 10" key="2">
    <citation type="submission" date="2018-11" db="EMBL/GenBank/DDBJ databases">
        <authorList>
            <consortium name="Pathogen Informatics"/>
        </authorList>
    </citation>
    <scope>NUCLEOTIDE SEQUENCE [LARGE SCALE GENOMIC DNA]</scope>
    <source>
        <strain evidence="9 10">Egypt</strain>
    </source>
</reference>
<feature type="domain" description="Letm1 RBD" evidence="8">
    <location>
        <begin position="1"/>
        <end position="168"/>
    </location>
</feature>
<gene>
    <name evidence="9" type="ORF">ECPE_LOCUS15644</name>
</gene>
<dbReference type="InterPro" id="IPR033122">
    <property type="entry name" value="LETM1-like_RBD"/>
</dbReference>